<dbReference type="AlphaFoldDB" id="A0A7S4DQT3"/>
<name>A0A7S4DQT3_9EUKA</name>
<evidence type="ECO:0000313" key="1">
    <source>
        <dbReference type="EMBL" id="CAE0664230.1"/>
    </source>
</evidence>
<proteinExistence type="predicted"/>
<accession>A0A7S4DQT3</accession>
<sequence length="168" mass="18471">MEPNPPTAASFPRFDAQAEGGPCVVEVEVDMNVEGKQHASDEGEIGRDGRLKGGFLVFGDSDESIRLQGSCCLFLCSPLCIPLTVPCTLLGWLWYPVSCCMFDTDAPDNCCSMIATYLLCYLNRCDTCFACVLCCPYPNYTLEEIIEAFGPHSALFRALQQKLQIGME</sequence>
<dbReference type="EMBL" id="HBIV01021998">
    <property type="protein sequence ID" value="CAE0664230.1"/>
    <property type="molecule type" value="Transcribed_RNA"/>
</dbReference>
<gene>
    <name evidence="1" type="ORF">LGLO00237_LOCUS15833</name>
</gene>
<reference evidence="1" key="1">
    <citation type="submission" date="2021-01" db="EMBL/GenBank/DDBJ databases">
        <authorList>
            <person name="Corre E."/>
            <person name="Pelletier E."/>
            <person name="Niang G."/>
            <person name="Scheremetjew M."/>
            <person name="Finn R."/>
            <person name="Kale V."/>
            <person name="Holt S."/>
            <person name="Cochrane G."/>
            <person name="Meng A."/>
            <person name="Brown T."/>
            <person name="Cohen L."/>
        </authorList>
    </citation>
    <scope>NUCLEOTIDE SEQUENCE</scope>
    <source>
        <strain evidence="1">CCCM811</strain>
    </source>
</reference>
<organism evidence="1">
    <name type="scientific">Lotharella globosa</name>
    <dbReference type="NCBI Taxonomy" id="91324"/>
    <lineage>
        <taxon>Eukaryota</taxon>
        <taxon>Sar</taxon>
        <taxon>Rhizaria</taxon>
        <taxon>Cercozoa</taxon>
        <taxon>Chlorarachniophyceae</taxon>
        <taxon>Lotharella</taxon>
    </lineage>
</organism>
<protein>
    <submittedName>
        <fullName evidence="1">Uncharacterized protein</fullName>
    </submittedName>
</protein>